<accession>A0A923NM43</accession>
<dbReference type="Proteomes" id="UP000602647">
    <property type="component" value="Unassembled WGS sequence"/>
</dbReference>
<feature type="binding site" evidence="9">
    <location>
        <position position="271"/>
    </location>
    <ligand>
        <name>S-adenosyl-L-methionine</name>
        <dbReference type="ChEBI" id="CHEBI:59789"/>
    </ligand>
</feature>
<evidence type="ECO:0000256" key="5">
    <source>
        <dbReference type="ARBA" id="ARBA00023002"/>
    </source>
</evidence>
<dbReference type="SFLD" id="SFLDG01066">
    <property type="entry name" value="organic_radical-activating_enz"/>
    <property type="match status" value="1"/>
</dbReference>
<feature type="binding site" evidence="9">
    <location>
        <position position="106"/>
    </location>
    <ligand>
        <name>[4Fe-4S] cluster</name>
        <dbReference type="ChEBI" id="CHEBI:49883"/>
        <label>2</label>
    </ligand>
</feature>
<dbReference type="SUPFAM" id="SSF54862">
    <property type="entry name" value="4Fe-4S ferredoxins"/>
    <property type="match status" value="1"/>
</dbReference>
<feature type="binding site" evidence="9">
    <location>
        <position position="43"/>
    </location>
    <ligand>
        <name>[4Fe-4S] cluster</name>
        <dbReference type="ChEBI" id="CHEBI:49883"/>
        <label>1</label>
        <note>4Fe-4S-S-AdoMet</note>
    </ligand>
</feature>
<keyword evidence="13" id="KW-1185">Reference proteome</keyword>
<evidence type="ECO:0000256" key="9">
    <source>
        <dbReference type="HAMAP-Rule" id="MF_02059"/>
    </source>
</evidence>
<proteinExistence type="inferred from homology"/>
<dbReference type="SFLD" id="SFLDS00029">
    <property type="entry name" value="Radical_SAM"/>
    <property type="match status" value="1"/>
</dbReference>
<feature type="domain" description="4Fe-4S ferredoxin-type" evidence="10">
    <location>
        <begin position="56"/>
        <end position="85"/>
    </location>
</feature>
<comment type="catalytic activity">
    <reaction evidence="8 9">
        <text>glycyl-[protein] + reduced [flavodoxin] + S-adenosyl-L-methionine = glycin-2-yl radical-[protein] + semiquinone [flavodoxin] + 5'-deoxyadenosine + L-methionine + H(+)</text>
        <dbReference type="Rhea" id="RHEA:61976"/>
        <dbReference type="Rhea" id="RHEA-COMP:10622"/>
        <dbReference type="Rhea" id="RHEA-COMP:14480"/>
        <dbReference type="Rhea" id="RHEA-COMP:15993"/>
        <dbReference type="Rhea" id="RHEA-COMP:15994"/>
        <dbReference type="ChEBI" id="CHEBI:15378"/>
        <dbReference type="ChEBI" id="CHEBI:17319"/>
        <dbReference type="ChEBI" id="CHEBI:29947"/>
        <dbReference type="ChEBI" id="CHEBI:32722"/>
        <dbReference type="ChEBI" id="CHEBI:57618"/>
        <dbReference type="ChEBI" id="CHEBI:57844"/>
        <dbReference type="ChEBI" id="CHEBI:59789"/>
        <dbReference type="ChEBI" id="CHEBI:140311"/>
    </reaction>
</comment>
<comment type="similarity">
    <text evidence="1 9">Belongs to the organic radical-activating enzymes family.</text>
</comment>
<dbReference type="EC" id="1.97.1.-" evidence="9"/>
<keyword evidence="4 9" id="KW-0479">Metal-binding</keyword>
<feature type="domain" description="Radical SAM core" evidence="11">
    <location>
        <begin position="25"/>
        <end position="311"/>
    </location>
</feature>
<keyword evidence="2 9" id="KW-0004">4Fe-4S</keyword>
<reference evidence="12" key="1">
    <citation type="submission" date="2020-08" db="EMBL/GenBank/DDBJ databases">
        <title>Genome public.</title>
        <authorList>
            <person name="Liu C."/>
            <person name="Sun Q."/>
        </authorList>
    </citation>
    <scope>NUCLEOTIDE SEQUENCE</scope>
    <source>
        <strain evidence="12">BX12</strain>
    </source>
</reference>
<dbReference type="Pfam" id="PF04055">
    <property type="entry name" value="Radical_SAM"/>
    <property type="match status" value="1"/>
</dbReference>
<dbReference type="InterPro" id="IPR058240">
    <property type="entry name" value="rSAM_sf"/>
</dbReference>
<protein>
    <recommendedName>
        <fullName evidence="9">Choline trimethylamine-lyase activating enzyme</fullName>
        <ecNumber evidence="9">1.97.1.-</ecNumber>
    </recommendedName>
    <alternativeName>
        <fullName evidence="9">Choline utilization protein D</fullName>
    </alternativeName>
    <alternativeName>
        <fullName evidence="9">GRE activase CutD</fullName>
    </alternativeName>
    <alternativeName>
        <fullName evidence="9">Glycyl-radical enzyme activating enzyme CutD</fullName>
        <shortName evidence="9">GRE activating enzyme CutD</shortName>
    </alternativeName>
</protein>
<name>A0A923NM43_9FIRM</name>
<dbReference type="InterPro" id="IPR030905">
    <property type="entry name" value="CutC_activ_rSAM"/>
</dbReference>
<evidence type="ECO:0000259" key="10">
    <source>
        <dbReference type="PROSITE" id="PS51379"/>
    </source>
</evidence>
<keyword evidence="6 9" id="KW-0408">Iron</keyword>
<feature type="binding site" evidence="9">
    <location>
        <begin position="195"/>
        <end position="197"/>
    </location>
    <ligand>
        <name>S-adenosyl-L-methionine</name>
        <dbReference type="ChEBI" id="CHEBI:59789"/>
    </ligand>
</feature>
<dbReference type="InterPro" id="IPR012839">
    <property type="entry name" value="Organic_radical_activase"/>
</dbReference>
<dbReference type="PANTHER" id="PTHR30352">
    <property type="entry name" value="PYRUVATE FORMATE-LYASE-ACTIVATING ENZYME"/>
    <property type="match status" value="1"/>
</dbReference>
<dbReference type="EMBL" id="JACRYT010000006">
    <property type="protein sequence ID" value="MBC6679682.1"/>
    <property type="molecule type" value="Genomic_DNA"/>
</dbReference>
<dbReference type="Gene3D" id="3.30.70.20">
    <property type="match status" value="1"/>
</dbReference>
<evidence type="ECO:0000313" key="12">
    <source>
        <dbReference type="EMBL" id="MBC6679682.1"/>
    </source>
</evidence>
<comment type="cofactor">
    <cofactor evidence="9">
        <name>[4Fe-4S] cluster</name>
        <dbReference type="ChEBI" id="CHEBI:49883"/>
    </cofactor>
    <text evidence="9">Binds 2 [4Fe-4S] clusters. One cluster is coordinated with 3 cysteines and an exchangeable S-adenosyl-L-methionine.</text>
</comment>
<dbReference type="InterPro" id="IPR013785">
    <property type="entry name" value="Aldolase_TIM"/>
</dbReference>
<comment type="caution">
    <text evidence="12">The sequence shown here is derived from an EMBL/GenBank/DDBJ whole genome shotgun (WGS) entry which is preliminary data.</text>
</comment>
<evidence type="ECO:0000256" key="2">
    <source>
        <dbReference type="ARBA" id="ARBA00022485"/>
    </source>
</evidence>
<feature type="binding site" evidence="9">
    <location>
        <position position="39"/>
    </location>
    <ligand>
        <name>[4Fe-4S] cluster</name>
        <dbReference type="ChEBI" id="CHEBI:49883"/>
        <label>1</label>
        <note>4Fe-4S-S-AdoMet</note>
    </ligand>
</feature>
<dbReference type="InterPro" id="IPR034457">
    <property type="entry name" value="Organic_radical-activating"/>
</dbReference>
<dbReference type="SUPFAM" id="SSF102114">
    <property type="entry name" value="Radical SAM enzymes"/>
    <property type="match status" value="1"/>
</dbReference>
<dbReference type="SFLD" id="SFLDG01118">
    <property type="entry name" value="activating_enzymes__group_2"/>
    <property type="match status" value="1"/>
</dbReference>
<dbReference type="PROSITE" id="PS51918">
    <property type="entry name" value="RADICAL_SAM"/>
    <property type="match status" value="1"/>
</dbReference>
<dbReference type="PANTHER" id="PTHR30352:SF4">
    <property type="entry name" value="PYRUVATE FORMATE-LYASE 2-ACTIVATING ENZYME"/>
    <property type="match status" value="1"/>
</dbReference>
<keyword evidence="5 9" id="KW-0560">Oxidoreductase</keyword>
<dbReference type="HAMAP" id="MF_02059">
    <property type="entry name" value="Activ_enz_CutD"/>
    <property type="match status" value="1"/>
</dbReference>
<dbReference type="AlphaFoldDB" id="A0A923NM43"/>
<dbReference type="InterPro" id="IPR017900">
    <property type="entry name" value="4Fe4S_Fe_S_CS"/>
</dbReference>
<dbReference type="Gene3D" id="3.20.20.70">
    <property type="entry name" value="Aldolase class I"/>
    <property type="match status" value="1"/>
</dbReference>
<dbReference type="InterPro" id="IPR017896">
    <property type="entry name" value="4Fe4S_Fe-S-bd"/>
</dbReference>
<dbReference type="GO" id="GO:0042426">
    <property type="term" value="P:choline catabolic process"/>
    <property type="evidence" value="ECO:0007669"/>
    <property type="project" value="UniProtKB-UniRule"/>
</dbReference>
<dbReference type="InterPro" id="IPR040074">
    <property type="entry name" value="BssD/PflA/YjjW"/>
</dbReference>
<dbReference type="NCBIfam" id="TIGR04395">
    <property type="entry name" value="cutC_activ_rSAM"/>
    <property type="match status" value="1"/>
</dbReference>
<evidence type="ECO:0000256" key="8">
    <source>
        <dbReference type="ARBA" id="ARBA00047365"/>
    </source>
</evidence>
<feature type="domain" description="4Fe-4S ferredoxin-type" evidence="10">
    <location>
        <begin position="86"/>
        <end position="116"/>
    </location>
</feature>
<sequence>MASDNNMNVIERKAFIFNRQKYNIYDGPGVRTLIFFKGCPLRCKWCSNPEGLQRKYQIMLKPTFCVGCGACVPVCPAGLHSISAEGEHRIDRSKDCLGCHKCTEACLYSALEVAGEQCSISELLEYVEEDRAFYEQSGGGVTLGGGEVTSQPEAAINLLMACKQEGFHTAIETCGYTKKDTILKFAEFVDLFLFDIKHIDPDRHFELTGVRNEMILENLKELLHRRKHVKIRMPMLKDINDSEAEIRGVIEFLMPYKDYKNFEGIDLLPYHKLGVNKYIQLGMDYPIEGDPSLSDEDLDRIEGWIKEYDFPVSVIRH</sequence>
<dbReference type="PROSITE" id="PS00198">
    <property type="entry name" value="4FE4S_FER_1"/>
    <property type="match status" value="1"/>
</dbReference>
<feature type="binding site" evidence="9">
    <location>
        <position position="46"/>
    </location>
    <ligand>
        <name>[4Fe-4S] cluster</name>
        <dbReference type="ChEBI" id="CHEBI:49883"/>
        <label>1</label>
        <note>4Fe-4S-S-AdoMet</note>
    </ligand>
</feature>
<dbReference type="GO" id="GO:0016491">
    <property type="term" value="F:oxidoreductase activity"/>
    <property type="evidence" value="ECO:0007669"/>
    <property type="project" value="UniProtKB-UniRule"/>
</dbReference>
<evidence type="ECO:0000256" key="7">
    <source>
        <dbReference type="ARBA" id="ARBA00023014"/>
    </source>
</evidence>
<evidence type="ECO:0000259" key="11">
    <source>
        <dbReference type="PROSITE" id="PS51918"/>
    </source>
</evidence>
<dbReference type="InterPro" id="IPR007197">
    <property type="entry name" value="rSAM"/>
</dbReference>
<dbReference type="NCBIfam" id="TIGR02494">
    <property type="entry name" value="PFLE_PFLC"/>
    <property type="match status" value="1"/>
</dbReference>
<evidence type="ECO:0000256" key="4">
    <source>
        <dbReference type="ARBA" id="ARBA00022723"/>
    </source>
</evidence>
<keyword evidence="3 9" id="KW-0949">S-adenosyl-L-methionine</keyword>
<feature type="binding site" evidence="9">
    <location>
        <position position="146"/>
    </location>
    <ligand>
        <name>S-adenosyl-L-methionine</name>
        <dbReference type="ChEBI" id="CHEBI:59789"/>
    </ligand>
</feature>
<comment type="pathway">
    <text evidence="9">Amine and polyamine metabolism; choline degradation.</text>
</comment>
<feature type="binding site" evidence="9">
    <location>
        <position position="65"/>
    </location>
    <ligand>
        <name>[4Fe-4S] cluster</name>
        <dbReference type="ChEBI" id="CHEBI:49883"/>
        <label>2</label>
    </ligand>
</feature>
<evidence type="ECO:0000313" key="13">
    <source>
        <dbReference type="Proteomes" id="UP000602647"/>
    </source>
</evidence>
<evidence type="ECO:0000256" key="1">
    <source>
        <dbReference type="ARBA" id="ARBA00009777"/>
    </source>
</evidence>
<dbReference type="RefSeq" id="WP_187302790.1">
    <property type="nucleotide sequence ID" value="NZ_CBCTON010000007.1"/>
</dbReference>
<dbReference type="Pfam" id="PF00037">
    <property type="entry name" value="Fer4"/>
    <property type="match status" value="1"/>
</dbReference>
<keyword evidence="7 9" id="KW-0411">Iron-sulfur</keyword>
<dbReference type="PIRSF" id="PIRSF000371">
    <property type="entry name" value="PFL_act_enz"/>
    <property type="match status" value="1"/>
</dbReference>
<evidence type="ECO:0000256" key="6">
    <source>
        <dbReference type="ARBA" id="ARBA00023004"/>
    </source>
</evidence>
<organism evidence="12 13">
    <name type="scientific">Zhenpiania hominis</name>
    <dbReference type="NCBI Taxonomy" id="2763644"/>
    <lineage>
        <taxon>Bacteria</taxon>
        <taxon>Bacillati</taxon>
        <taxon>Bacillota</taxon>
        <taxon>Clostridia</taxon>
        <taxon>Peptostreptococcales</taxon>
        <taxon>Anaerovoracaceae</taxon>
        <taxon>Zhenpiania</taxon>
    </lineage>
</organism>
<dbReference type="PROSITE" id="PS01087">
    <property type="entry name" value="RADICAL_ACTIVATING"/>
    <property type="match status" value="1"/>
</dbReference>
<feature type="binding site" evidence="9">
    <location>
        <begin position="45"/>
        <end position="47"/>
    </location>
    <ligand>
        <name>S-adenosyl-L-methionine</name>
        <dbReference type="ChEBI" id="CHEBI:59789"/>
    </ligand>
</feature>
<dbReference type="GO" id="GO:0046872">
    <property type="term" value="F:metal ion binding"/>
    <property type="evidence" value="ECO:0007669"/>
    <property type="project" value="UniProtKB-KW"/>
</dbReference>
<evidence type="ECO:0000256" key="3">
    <source>
        <dbReference type="ARBA" id="ARBA00022691"/>
    </source>
</evidence>
<dbReference type="GO" id="GO:0051539">
    <property type="term" value="F:4 iron, 4 sulfur cluster binding"/>
    <property type="evidence" value="ECO:0007669"/>
    <property type="project" value="UniProtKB-UniRule"/>
</dbReference>
<dbReference type="InterPro" id="IPR001989">
    <property type="entry name" value="Radical_activat_CS"/>
</dbReference>
<comment type="function">
    <text evidence="9">Catalyzes activation of the choline trimethylamine-lyase CutC under anaerobic conditions by generation of an organic free radical on a glycine residue, via an homolytic cleavage of S-adenosyl-L-methionine (SAM).</text>
</comment>
<gene>
    <name evidence="9 12" type="primary">cutD</name>
    <name evidence="12" type="ORF">H9L42_07565</name>
</gene>
<keyword evidence="9" id="KW-0677">Repeat</keyword>
<feature type="binding site" evidence="9">
    <location>
        <position position="68"/>
    </location>
    <ligand>
        <name>[4Fe-4S] cluster</name>
        <dbReference type="ChEBI" id="CHEBI:49883"/>
        <label>2</label>
    </ligand>
</feature>
<dbReference type="PROSITE" id="PS51379">
    <property type="entry name" value="4FE4S_FER_2"/>
    <property type="match status" value="2"/>
</dbReference>
<feature type="binding site" evidence="9">
    <location>
        <position position="71"/>
    </location>
    <ligand>
        <name>[4Fe-4S] cluster</name>
        <dbReference type="ChEBI" id="CHEBI:49883"/>
        <label>2</label>
    </ligand>
</feature>
<dbReference type="Pfam" id="PF13353">
    <property type="entry name" value="Fer4_12"/>
    <property type="match status" value="1"/>
</dbReference>